<comment type="caution">
    <text evidence="1">The sequence shown here is derived from an EMBL/GenBank/DDBJ whole genome shotgun (WGS) entry which is preliminary data.</text>
</comment>
<dbReference type="Proteomes" id="UP000309992">
    <property type="component" value="Unassembled WGS sequence"/>
</dbReference>
<evidence type="ECO:0000313" key="2">
    <source>
        <dbReference type="Proteomes" id="UP000309992"/>
    </source>
</evidence>
<accession>A0ABY2RV43</accession>
<dbReference type="RefSeq" id="WP_137097154.1">
    <property type="nucleotide sequence ID" value="NZ_SWMS01000033.1"/>
</dbReference>
<name>A0ABY2RV43_9PSEU</name>
<evidence type="ECO:0008006" key="3">
    <source>
        <dbReference type="Google" id="ProtNLM"/>
    </source>
</evidence>
<proteinExistence type="predicted"/>
<evidence type="ECO:0000313" key="1">
    <source>
        <dbReference type="EMBL" id="TKG60949.1"/>
    </source>
</evidence>
<organism evidence="1 2">
    <name type="scientific">Prauserella endophytica</name>
    <dbReference type="NCBI Taxonomy" id="1592324"/>
    <lineage>
        <taxon>Bacteria</taxon>
        <taxon>Bacillati</taxon>
        <taxon>Actinomycetota</taxon>
        <taxon>Actinomycetes</taxon>
        <taxon>Pseudonocardiales</taxon>
        <taxon>Pseudonocardiaceae</taxon>
        <taxon>Prauserella</taxon>
        <taxon>Prauserella coralliicola group</taxon>
    </lineage>
</organism>
<sequence>MSRSTTHDFYLGRGPDAEWLGSVHLTSSAHDGLDEIERARSQGGFRTLVDFFLHAAEVDEAGEVTHAGREWPWPWPTSHGTDYVHAFDEGVVWTALRGNRWSVRAGEYVPPGPGDNPLVFPHGRATCGYTGIYAADTTARRYGPLLGATHRHDLPQLGLRILTDLTEPAGPGTPSDLGELRAQLPPHLRYAVTADEAAVELEFEVLGYRDGDPAAETTAHALSALPALYGWTDPSGGPPRFGVRVLIADDERHTTHPVLADPHTRAVLTTY</sequence>
<protein>
    <recommendedName>
        <fullName evidence="3">RES domain-containing protein</fullName>
    </recommendedName>
</protein>
<reference evidence="1 2" key="1">
    <citation type="journal article" date="2015" name="Antonie Van Leeuwenhoek">
        <title>Prauserella endophytica sp. nov., an endophytic actinobacterium isolated from Tamarix taklamakanensis.</title>
        <authorList>
            <person name="Liu J.M."/>
            <person name="Habden X."/>
            <person name="Guo L."/>
            <person name="Tuo L."/>
            <person name="Jiang Z.K."/>
            <person name="Liu S.W."/>
            <person name="Liu X.F."/>
            <person name="Chen L."/>
            <person name="Li R.F."/>
            <person name="Zhang Y.Q."/>
            <person name="Sun C.H."/>
        </authorList>
    </citation>
    <scope>NUCLEOTIDE SEQUENCE [LARGE SCALE GENOMIC DNA]</scope>
    <source>
        <strain evidence="1 2">CGMCC 4.7182</strain>
    </source>
</reference>
<keyword evidence="2" id="KW-1185">Reference proteome</keyword>
<dbReference type="EMBL" id="SWMS01000033">
    <property type="protein sequence ID" value="TKG60949.1"/>
    <property type="molecule type" value="Genomic_DNA"/>
</dbReference>
<gene>
    <name evidence="1" type="ORF">FCN18_34530</name>
</gene>